<comment type="caution">
    <text evidence="1">The sequence shown here is derived from an EMBL/GenBank/DDBJ whole genome shotgun (WGS) entry which is preliminary data.</text>
</comment>
<reference evidence="1 2" key="1">
    <citation type="submission" date="2024-10" db="EMBL/GenBank/DDBJ databases">
        <title>Updated reference genomes for cyclostephanoid diatoms.</title>
        <authorList>
            <person name="Roberts W.R."/>
            <person name="Alverson A.J."/>
        </authorList>
    </citation>
    <scope>NUCLEOTIDE SEQUENCE [LARGE SCALE GENOMIC DNA]</scope>
    <source>
        <strain evidence="1 2">AJA232-27</strain>
    </source>
</reference>
<dbReference type="Pfam" id="PF03382">
    <property type="entry name" value="DUF285"/>
    <property type="match status" value="1"/>
</dbReference>
<dbReference type="Proteomes" id="UP001530293">
    <property type="component" value="Unassembled WGS sequence"/>
</dbReference>
<evidence type="ECO:0008006" key="3">
    <source>
        <dbReference type="Google" id="ProtNLM"/>
    </source>
</evidence>
<keyword evidence="2" id="KW-1185">Reference proteome</keyword>
<dbReference type="EMBL" id="JALLBG020000289">
    <property type="protein sequence ID" value="KAL3756833.1"/>
    <property type="molecule type" value="Genomic_DNA"/>
</dbReference>
<accession>A0ABD3M1X5</accession>
<organism evidence="1 2">
    <name type="scientific">Discostella pseudostelligera</name>
    <dbReference type="NCBI Taxonomy" id="259834"/>
    <lineage>
        <taxon>Eukaryota</taxon>
        <taxon>Sar</taxon>
        <taxon>Stramenopiles</taxon>
        <taxon>Ochrophyta</taxon>
        <taxon>Bacillariophyta</taxon>
        <taxon>Coscinodiscophyceae</taxon>
        <taxon>Thalassiosirophycidae</taxon>
        <taxon>Stephanodiscales</taxon>
        <taxon>Stephanodiscaceae</taxon>
        <taxon>Discostella</taxon>
    </lineage>
</organism>
<proteinExistence type="predicted"/>
<name>A0ABD3M1X5_9STRA</name>
<protein>
    <recommendedName>
        <fullName evidence="3">BspA family leucine-rich repeat surface protein</fullName>
    </recommendedName>
</protein>
<sequence>MFFNATLFNGDLTGWDVSSITSMKSMFENALAFNGDLSSWDVSSVVDMTEMFRGADTFNQDLCAWADIFPYSSASNIFTNSGCTYDDTPQLDQGGPFCASSSCTTTVWRHG</sequence>
<dbReference type="AlphaFoldDB" id="A0ABD3M1X5"/>
<evidence type="ECO:0000313" key="1">
    <source>
        <dbReference type="EMBL" id="KAL3756833.1"/>
    </source>
</evidence>
<gene>
    <name evidence="1" type="ORF">ACHAWU_001345</name>
</gene>
<dbReference type="InterPro" id="IPR005046">
    <property type="entry name" value="DUF285"/>
</dbReference>
<evidence type="ECO:0000313" key="2">
    <source>
        <dbReference type="Proteomes" id="UP001530293"/>
    </source>
</evidence>